<dbReference type="Proteomes" id="UP000054164">
    <property type="component" value="Unassembled WGS sequence"/>
</dbReference>
<proteinExistence type="predicted"/>
<dbReference type="AlphaFoldDB" id="A0A060N8N7"/>
<sequence length="181" mass="21426">MNYISAEEFLKQSNEIQKVLINWWQPEFGDLFLEDYWNVDSIINVVVCVPINKKHFEDYNGEIHYKTDLVIPLLTEGQLRQFLENKTGYTITPEFEEYNSPFVNDTYYIHLFDSKRIHKVIRTYEIETSNLLEALWEAACQIAQEEINNQKQSIVSTNKQGLPIIKGGGQTMREMYNEKYR</sequence>
<name>A0A060N8N7_CLOBO</name>
<dbReference type="RefSeq" id="WP_030031881.1">
    <property type="nucleotide sequence ID" value="NZ_BA000058.1"/>
</dbReference>
<evidence type="ECO:0000313" key="1">
    <source>
        <dbReference type="EMBL" id="BAO04818.1"/>
    </source>
</evidence>
<protein>
    <submittedName>
        <fullName evidence="1">Uncharacterized protein</fullName>
    </submittedName>
</protein>
<reference evidence="1" key="1">
    <citation type="submission" date="2013-10" db="EMBL/GenBank/DDBJ databases">
        <title>Draft genome sequence of Clostridium botulinum type B strain Osaka05.</title>
        <authorList>
            <person name="Sakaguchi Y."/>
            <person name="Hosomi K."/>
            <person name="Uchiyama J."/>
            <person name="Ogura Y."/>
            <person name="Sakaguchi M."/>
            <person name="Kohda T."/>
            <person name="Mukamoto M."/>
            <person name="Misawa N."/>
            <person name="Matsuzaki S."/>
            <person name="Hayashi T."/>
            <person name="Kozaki S."/>
        </authorList>
    </citation>
    <scope>NUCLEOTIDE SEQUENCE</scope>
    <source>
        <strain evidence="1">Osaka05</strain>
    </source>
</reference>
<organism evidence="1">
    <name type="scientific">Clostridium botulinum B str. Osaka05</name>
    <dbReference type="NCBI Taxonomy" id="1407017"/>
    <lineage>
        <taxon>Bacteria</taxon>
        <taxon>Bacillati</taxon>
        <taxon>Bacillota</taxon>
        <taxon>Clostridia</taxon>
        <taxon>Eubacteriales</taxon>
        <taxon>Clostridiaceae</taxon>
        <taxon>Clostridium</taxon>
    </lineage>
</organism>
<dbReference type="HOGENOM" id="CLU_1746420_0_0_9"/>
<accession>A0A060N8N7</accession>
<dbReference type="EMBL" id="BA000058">
    <property type="protein sequence ID" value="BAO04818.1"/>
    <property type="molecule type" value="Genomic_DNA"/>
</dbReference>
<gene>
    <name evidence="1" type="ORF">CBO05P1_099</name>
</gene>